<protein>
    <recommendedName>
        <fullName evidence="6">C2H2-type domain-containing protein</fullName>
    </recommendedName>
</protein>
<dbReference type="GO" id="GO:0000981">
    <property type="term" value="F:DNA-binding transcription factor activity, RNA polymerase II-specific"/>
    <property type="evidence" value="ECO:0007669"/>
    <property type="project" value="TreeGrafter"/>
</dbReference>
<dbReference type="PROSITE" id="PS00028">
    <property type="entry name" value="ZINC_FINGER_C2H2_1"/>
    <property type="match status" value="8"/>
</dbReference>
<dbReference type="SUPFAM" id="SSF57667">
    <property type="entry name" value="beta-beta-alpha zinc fingers"/>
    <property type="match status" value="5"/>
</dbReference>
<evidence type="ECO:0000256" key="1">
    <source>
        <dbReference type="ARBA" id="ARBA00022723"/>
    </source>
</evidence>
<evidence type="ECO:0000313" key="8">
    <source>
        <dbReference type="Proteomes" id="UP000759131"/>
    </source>
</evidence>
<feature type="non-terminal residue" evidence="7">
    <location>
        <position position="1"/>
    </location>
</feature>
<evidence type="ECO:0000256" key="3">
    <source>
        <dbReference type="ARBA" id="ARBA00022771"/>
    </source>
</evidence>
<name>A0A7R9PVZ8_9ACAR</name>
<organism evidence="7">
    <name type="scientific">Medioppia subpectinata</name>
    <dbReference type="NCBI Taxonomy" id="1979941"/>
    <lineage>
        <taxon>Eukaryota</taxon>
        <taxon>Metazoa</taxon>
        <taxon>Ecdysozoa</taxon>
        <taxon>Arthropoda</taxon>
        <taxon>Chelicerata</taxon>
        <taxon>Arachnida</taxon>
        <taxon>Acari</taxon>
        <taxon>Acariformes</taxon>
        <taxon>Sarcoptiformes</taxon>
        <taxon>Oribatida</taxon>
        <taxon>Brachypylina</taxon>
        <taxon>Oppioidea</taxon>
        <taxon>Oppiidae</taxon>
        <taxon>Medioppia</taxon>
    </lineage>
</organism>
<evidence type="ECO:0000259" key="6">
    <source>
        <dbReference type="PROSITE" id="PS50157"/>
    </source>
</evidence>
<dbReference type="GO" id="GO:0045944">
    <property type="term" value="P:positive regulation of transcription by RNA polymerase II"/>
    <property type="evidence" value="ECO:0007669"/>
    <property type="project" value="UniProtKB-ARBA"/>
</dbReference>
<dbReference type="InterPro" id="IPR050329">
    <property type="entry name" value="GLI_C2H2-zinc-finger"/>
</dbReference>
<dbReference type="PANTHER" id="PTHR19818">
    <property type="entry name" value="ZINC FINGER PROTEIN ZIC AND GLI"/>
    <property type="match status" value="1"/>
</dbReference>
<keyword evidence="3 5" id="KW-0863">Zinc-finger</keyword>
<feature type="domain" description="C2H2-type" evidence="6">
    <location>
        <begin position="142"/>
        <end position="166"/>
    </location>
</feature>
<accession>A0A7R9PVZ8</accession>
<feature type="domain" description="C2H2-type" evidence="6">
    <location>
        <begin position="112"/>
        <end position="141"/>
    </location>
</feature>
<sequence>FVTNSNLIRHKNSIHSNVRFICDFNECHKSFSRKGDLFQHKSCVHLNEWKFKCNEKNCGKIFTTNQTLILHKRIHSGEKPFICDINDCNKSFTDKNNLFRHKSCVHLNESKFKCNEENCGKSFRQKSNLKEHMRRHLNIKLHKCIHNNCNQRFVTRSELRLHVKLHGCAESPPARLNLIKRRVYYTSSFIMSKLNAMKSLCEIIDKIQCILNTNNSVLCEAIECENNDYFSINQTIDCNSCKISDKMLNNCHIITKSDDHLHCFPQAKNHNHLIGQESFDLHTKQFKCDFNNCNKSYKQKCHLNRHKNIHLNVRFICDFNECHQTFSQKQDLFRHKSCVHLNERKFKCNEENCDKKFNTKYKLNSHKRIHSGEKPYKYLWSLSDHKKRCHLNIK</sequence>
<evidence type="ECO:0000256" key="5">
    <source>
        <dbReference type="PROSITE-ProRule" id="PRU00042"/>
    </source>
</evidence>
<dbReference type="AlphaFoldDB" id="A0A7R9PVZ8"/>
<keyword evidence="8" id="KW-1185">Reference proteome</keyword>
<feature type="non-terminal residue" evidence="7">
    <location>
        <position position="394"/>
    </location>
</feature>
<keyword evidence="2" id="KW-0677">Repeat</keyword>
<feature type="domain" description="C2H2-type" evidence="6">
    <location>
        <begin position="286"/>
        <end position="315"/>
    </location>
</feature>
<dbReference type="Pfam" id="PF00096">
    <property type="entry name" value="zf-C2H2"/>
    <property type="match status" value="4"/>
</dbReference>
<feature type="domain" description="C2H2-type" evidence="6">
    <location>
        <begin position="346"/>
        <end position="375"/>
    </location>
</feature>
<feature type="domain" description="C2H2-type" evidence="6">
    <location>
        <begin position="81"/>
        <end position="111"/>
    </location>
</feature>
<dbReference type="InterPro" id="IPR036236">
    <property type="entry name" value="Znf_C2H2_sf"/>
</dbReference>
<dbReference type="InterPro" id="IPR013087">
    <property type="entry name" value="Znf_C2H2_type"/>
</dbReference>
<evidence type="ECO:0000313" key="7">
    <source>
        <dbReference type="EMBL" id="CAD7622764.1"/>
    </source>
</evidence>
<dbReference type="Proteomes" id="UP000759131">
    <property type="component" value="Unassembled WGS sequence"/>
</dbReference>
<proteinExistence type="predicted"/>
<feature type="domain" description="C2H2-type" evidence="6">
    <location>
        <begin position="20"/>
        <end position="50"/>
    </location>
</feature>
<keyword evidence="4" id="KW-0862">Zinc</keyword>
<evidence type="ECO:0000256" key="4">
    <source>
        <dbReference type="ARBA" id="ARBA00022833"/>
    </source>
</evidence>
<evidence type="ECO:0000256" key="2">
    <source>
        <dbReference type="ARBA" id="ARBA00022737"/>
    </source>
</evidence>
<reference evidence="7" key="1">
    <citation type="submission" date="2020-11" db="EMBL/GenBank/DDBJ databases">
        <authorList>
            <person name="Tran Van P."/>
        </authorList>
    </citation>
    <scope>NUCLEOTIDE SEQUENCE</scope>
</reference>
<feature type="domain" description="C2H2-type" evidence="6">
    <location>
        <begin position="315"/>
        <end position="345"/>
    </location>
</feature>
<gene>
    <name evidence="7" type="ORF">OSB1V03_LOCUS3227</name>
</gene>
<dbReference type="EMBL" id="CAJPIZ010001275">
    <property type="protein sequence ID" value="CAG2103194.1"/>
    <property type="molecule type" value="Genomic_DNA"/>
</dbReference>
<dbReference type="GO" id="GO:0000978">
    <property type="term" value="F:RNA polymerase II cis-regulatory region sequence-specific DNA binding"/>
    <property type="evidence" value="ECO:0007669"/>
    <property type="project" value="TreeGrafter"/>
</dbReference>
<dbReference type="FunFam" id="3.30.160.60:FF:000072">
    <property type="entry name" value="zinc finger protein 143 isoform X1"/>
    <property type="match status" value="3"/>
</dbReference>
<dbReference type="SMART" id="SM00355">
    <property type="entry name" value="ZnF_C2H2"/>
    <property type="match status" value="8"/>
</dbReference>
<dbReference type="OrthoDB" id="3437960at2759"/>
<keyword evidence="1" id="KW-0479">Metal-binding</keyword>
<dbReference type="Gene3D" id="3.30.160.60">
    <property type="entry name" value="Classic Zinc Finger"/>
    <property type="match status" value="7"/>
</dbReference>
<feature type="domain" description="C2H2-type" evidence="6">
    <location>
        <begin position="51"/>
        <end position="80"/>
    </location>
</feature>
<dbReference type="PANTHER" id="PTHR19818:SF161">
    <property type="entry name" value="C2H2-TYPE DOMAIN-CONTAINING PROTEIN"/>
    <property type="match status" value="1"/>
</dbReference>
<dbReference type="GO" id="GO:0005634">
    <property type="term" value="C:nucleus"/>
    <property type="evidence" value="ECO:0007669"/>
    <property type="project" value="UniProtKB-ARBA"/>
</dbReference>
<dbReference type="EMBL" id="OC855850">
    <property type="protein sequence ID" value="CAD7622764.1"/>
    <property type="molecule type" value="Genomic_DNA"/>
</dbReference>
<dbReference type="GO" id="GO:0008270">
    <property type="term" value="F:zinc ion binding"/>
    <property type="evidence" value="ECO:0007669"/>
    <property type="project" value="UniProtKB-KW"/>
</dbReference>
<dbReference type="PROSITE" id="PS50157">
    <property type="entry name" value="ZINC_FINGER_C2H2_2"/>
    <property type="match status" value="8"/>
</dbReference>